<evidence type="ECO:0000256" key="1">
    <source>
        <dbReference type="SAM" id="MobiDB-lite"/>
    </source>
</evidence>
<dbReference type="Proteomes" id="UP001614394">
    <property type="component" value="Unassembled WGS sequence"/>
</dbReference>
<feature type="region of interest" description="Disordered" evidence="1">
    <location>
        <begin position="9"/>
        <end position="86"/>
    </location>
</feature>
<sequence>MDLALRGVILGKSWPDHGASPSKNSGGNQIMSNQSGTTRPSAPEPSDPTPGNPTPGNPPPGIPRPANPPRPVNPPEGAPPTAAAGRSDLNTTLTNIRELLTNVVGIVTVLASALATFGVGAVVGHNVATPEPGPTITVTAPPATVTTPPAVTTTPTTPGPDPTTSSPESPPASTNGTVLGSYSVNLGFGHSIPLGPTKPTQSQFSTTGLGDLGTAAPADHLVFVPINGDKMLSLPAGSTPNYAACASNTVFATQADSAPGTSFCLIENGRMAGVTITSAQPAYVVLNVTVWANTA</sequence>
<comment type="caution">
    <text evidence="2">The sequence shown here is derived from an EMBL/GenBank/DDBJ whole genome shotgun (WGS) entry which is preliminary data.</text>
</comment>
<name>A0ABW8CI80_9ACTN</name>
<feature type="compositionally biased region" description="Pro residues" evidence="1">
    <location>
        <begin position="42"/>
        <end position="78"/>
    </location>
</feature>
<reference evidence="2 3" key="1">
    <citation type="submission" date="2024-10" db="EMBL/GenBank/DDBJ databases">
        <title>The Natural Products Discovery Center: Release of the First 8490 Sequenced Strains for Exploring Actinobacteria Biosynthetic Diversity.</title>
        <authorList>
            <person name="Kalkreuter E."/>
            <person name="Kautsar S.A."/>
            <person name="Yang D."/>
            <person name="Bader C.D."/>
            <person name="Teijaro C.N."/>
            <person name="Fluegel L."/>
            <person name="Davis C.M."/>
            <person name="Simpson J.R."/>
            <person name="Lauterbach L."/>
            <person name="Steele A.D."/>
            <person name="Gui C."/>
            <person name="Meng S."/>
            <person name="Li G."/>
            <person name="Viehrig K."/>
            <person name="Ye F."/>
            <person name="Su P."/>
            <person name="Kiefer A.F."/>
            <person name="Nichols A."/>
            <person name="Cepeda A.J."/>
            <person name="Yan W."/>
            <person name="Fan B."/>
            <person name="Jiang Y."/>
            <person name="Adhikari A."/>
            <person name="Zheng C.-J."/>
            <person name="Schuster L."/>
            <person name="Cowan T.M."/>
            <person name="Smanski M.J."/>
            <person name="Chevrette M.G."/>
            <person name="De Carvalho L.P.S."/>
            <person name="Shen B."/>
        </authorList>
    </citation>
    <scope>NUCLEOTIDE SEQUENCE [LARGE SCALE GENOMIC DNA]</scope>
    <source>
        <strain evidence="2 3">NPDC053399</strain>
    </source>
</reference>
<feature type="compositionally biased region" description="Polar residues" evidence="1">
    <location>
        <begin position="21"/>
        <end position="40"/>
    </location>
</feature>
<protein>
    <submittedName>
        <fullName evidence="2">Uncharacterized protein</fullName>
    </submittedName>
</protein>
<feature type="region of interest" description="Disordered" evidence="1">
    <location>
        <begin position="133"/>
        <end position="177"/>
    </location>
</feature>
<proteinExistence type="predicted"/>
<evidence type="ECO:0000313" key="3">
    <source>
        <dbReference type="Proteomes" id="UP001614394"/>
    </source>
</evidence>
<dbReference type="EMBL" id="JBITYG010000016">
    <property type="protein sequence ID" value="MFI9106160.1"/>
    <property type="molecule type" value="Genomic_DNA"/>
</dbReference>
<evidence type="ECO:0000313" key="2">
    <source>
        <dbReference type="EMBL" id="MFI9106160.1"/>
    </source>
</evidence>
<gene>
    <name evidence="2" type="ORF">ACIGXA_37210</name>
</gene>
<accession>A0ABW8CI80</accession>
<dbReference type="RefSeq" id="WP_399657434.1">
    <property type="nucleotide sequence ID" value="NZ_JBITYG010000016.1"/>
</dbReference>
<keyword evidence="3" id="KW-1185">Reference proteome</keyword>
<feature type="compositionally biased region" description="Low complexity" evidence="1">
    <location>
        <begin position="134"/>
        <end position="174"/>
    </location>
</feature>
<organism evidence="2 3">
    <name type="scientific">Streptomyces fildesensis</name>
    <dbReference type="NCBI Taxonomy" id="375757"/>
    <lineage>
        <taxon>Bacteria</taxon>
        <taxon>Bacillati</taxon>
        <taxon>Actinomycetota</taxon>
        <taxon>Actinomycetes</taxon>
        <taxon>Kitasatosporales</taxon>
        <taxon>Streptomycetaceae</taxon>
        <taxon>Streptomyces</taxon>
    </lineage>
</organism>